<evidence type="ECO:0000256" key="10">
    <source>
        <dbReference type="ARBA" id="ARBA00023242"/>
    </source>
</evidence>
<comment type="function">
    <text evidence="13">Microtubule inner protein (MIP) part of the dynein-decorated doublet microtubules (DMTs) in cilia axoneme, which is required for motile cilia beating. May play a role in the control of meiotic division and germ cell differentiation through regulation of pairing and recombination during meiosis. Required for sperm flagella assembly. May play a role in the assembly and function of the outer dynein arm-docking complex (ODA-DC). ODA-DC mediates outer dynein arms (ODA) binding onto the axonemal doublet microtubules.</text>
</comment>
<feature type="domain" description="Trichohyalin-plectin-homology" evidence="15">
    <location>
        <begin position="72"/>
        <end position="417"/>
    </location>
</feature>
<dbReference type="InterPro" id="IPR043597">
    <property type="entry name" value="TPH_dom"/>
</dbReference>
<keyword evidence="5" id="KW-0963">Cytoplasm</keyword>
<evidence type="ECO:0000256" key="13">
    <source>
        <dbReference type="ARBA" id="ARBA00046114"/>
    </source>
</evidence>
<evidence type="ECO:0000256" key="1">
    <source>
        <dbReference type="ARBA" id="ARBA00004123"/>
    </source>
</evidence>
<comment type="subcellular location">
    <subcellularLocation>
        <location evidence="2">Cytoplasm</location>
        <location evidence="2">Cytoskeleton</location>
        <location evidence="2">Flagellum axoneme</location>
    </subcellularLocation>
    <subcellularLocation>
        <location evidence="1">Nucleus</location>
    </subcellularLocation>
</comment>
<evidence type="ECO:0000256" key="9">
    <source>
        <dbReference type="ARBA" id="ARBA00023212"/>
    </source>
</evidence>
<evidence type="ECO:0000256" key="2">
    <source>
        <dbReference type="ARBA" id="ARBA00004611"/>
    </source>
</evidence>
<evidence type="ECO:0000256" key="14">
    <source>
        <dbReference type="SAM" id="Coils"/>
    </source>
</evidence>
<keyword evidence="10" id="KW-0539">Nucleus</keyword>
<evidence type="ECO:0000256" key="12">
    <source>
        <dbReference type="ARBA" id="ARBA00023273"/>
    </source>
</evidence>
<accession>F9W4R8</accession>
<feature type="coiled-coil region" evidence="14">
    <location>
        <begin position="368"/>
        <end position="406"/>
    </location>
</feature>
<evidence type="ECO:0000256" key="4">
    <source>
        <dbReference type="ARBA" id="ARBA00014813"/>
    </source>
</evidence>
<evidence type="ECO:0000313" key="16">
    <source>
        <dbReference type="EMBL" id="CCC91141.1"/>
    </source>
</evidence>
<dbReference type="AlphaFoldDB" id="F9W4R8"/>
<dbReference type="Proteomes" id="UP000000702">
    <property type="component" value="Unassembled WGS sequence"/>
</dbReference>
<dbReference type="VEuPathDB" id="TriTrypDB:TcIL3000_6_3960"/>
<keyword evidence="7 14" id="KW-0175">Coiled coil</keyword>
<evidence type="ECO:0000313" key="18">
    <source>
        <dbReference type="Proteomes" id="UP000000702"/>
    </source>
</evidence>
<evidence type="ECO:0000256" key="8">
    <source>
        <dbReference type="ARBA" id="ARBA00023069"/>
    </source>
</evidence>
<evidence type="ECO:0000256" key="7">
    <source>
        <dbReference type="ARBA" id="ARBA00023054"/>
    </source>
</evidence>
<dbReference type="OMA" id="QIRNQMV"/>
<evidence type="ECO:0000259" key="15">
    <source>
        <dbReference type="Pfam" id="PF13868"/>
    </source>
</evidence>
<evidence type="ECO:0000313" key="17">
    <source>
        <dbReference type="EMBL" id="CCD12163.1"/>
    </source>
</evidence>
<keyword evidence="8" id="KW-0969">Cilium</keyword>
<proteinExistence type="inferred from homology"/>
<dbReference type="GO" id="GO:0051321">
    <property type="term" value="P:meiotic cell cycle"/>
    <property type="evidence" value="ECO:0007669"/>
    <property type="project" value="UniProtKB-KW"/>
</dbReference>
<dbReference type="GO" id="GO:0005634">
    <property type="term" value="C:nucleus"/>
    <property type="evidence" value="ECO:0007669"/>
    <property type="project" value="UniProtKB-SubCell"/>
</dbReference>
<dbReference type="InterPro" id="IPR026504">
    <property type="entry name" value="MNS1"/>
</dbReference>
<protein>
    <recommendedName>
        <fullName evidence="4">Meiosis-specific nuclear structural protein 1</fullName>
    </recommendedName>
</protein>
<keyword evidence="18" id="KW-1185">Reference proteome</keyword>
<reference evidence="17 18" key="2">
    <citation type="journal article" date="2012" name="Proc. Natl. Acad. Sci. U.S.A.">
        <title>Antigenic diversity is generated by distinct evolutionary mechanisms in African trypanosome species.</title>
        <authorList>
            <person name="Jackson A.P."/>
            <person name="Berry A."/>
            <person name="Aslett M."/>
            <person name="Allison H.C."/>
            <person name="Burton P."/>
            <person name="Vavrova-Anderson J."/>
            <person name="Brown R."/>
            <person name="Browne H."/>
            <person name="Corton N."/>
            <person name="Hauser H."/>
            <person name="Gamble J."/>
            <person name="Gilderthorp R."/>
            <person name="Marcello L."/>
            <person name="McQuillan J."/>
            <person name="Otto T.D."/>
            <person name="Quail M.A."/>
            <person name="Sanders M.J."/>
            <person name="van Tonder A."/>
            <person name="Ginger M.L."/>
            <person name="Field M.C."/>
            <person name="Barry J.D."/>
            <person name="Hertz-Fowler C."/>
            <person name="Berriman M."/>
        </authorList>
    </citation>
    <scope>NUCLEOTIDE SEQUENCE [LARGE SCALE GENOMIC DNA]</scope>
    <source>
        <strain evidence="17 18">IL3000</strain>
    </source>
</reference>
<evidence type="ECO:0000256" key="3">
    <source>
        <dbReference type="ARBA" id="ARBA00009158"/>
    </source>
</evidence>
<feature type="coiled-coil region" evidence="14">
    <location>
        <begin position="255"/>
        <end position="305"/>
    </location>
</feature>
<name>F9W4R8_TRYCI</name>
<keyword evidence="11" id="KW-0469">Meiosis</keyword>
<dbReference type="EMBL" id="CAEQ01000594">
    <property type="protein sequence ID" value="CCD12163.1"/>
    <property type="molecule type" value="Genomic_DNA"/>
</dbReference>
<reference evidence="18" key="1">
    <citation type="submission" date="2011-07" db="EMBL/GenBank/DDBJ databases">
        <title>Divergent evolution of antigenic variation in African trypanosomes.</title>
        <authorList>
            <person name="Jackson A.P."/>
            <person name="Berry A."/>
            <person name="Allison H.C."/>
            <person name="Burton P."/>
            <person name="Anderson J."/>
            <person name="Aslett M."/>
            <person name="Brown R."/>
            <person name="Corton N."/>
            <person name="Harris D."/>
            <person name="Hauser H."/>
            <person name="Gamble J."/>
            <person name="Gilderthorp R."/>
            <person name="McQuillan J."/>
            <person name="Quail M.A."/>
            <person name="Sanders M."/>
            <person name="Van Tonder A."/>
            <person name="Ginger M.L."/>
            <person name="Donelson J.E."/>
            <person name="Field M.C."/>
            <person name="Barry J.D."/>
            <person name="Berriman M."/>
            <person name="Hertz-Fowler C."/>
        </authorList>
    </citation>
    <scope>NUCLEOTIDE SEQUENCE [LARGE SCALE GENOMIC DNA]</scope>
    <source>
        <strain evidence="18">IL3000</strain>
    </source>
</reference>
<dbReference type="PANTHER" id="PTHR19265">
    <property type="entry name" value="MEIOSIS-SPECIFIC NUCLEAR STRUCTURAL PROTEIN 1"/>
    <property type="match status" value="1"/>
</dbReference>
<keyword evidence="6" id="KW-0282">Flagellum</keyword>
<gene>
    <name evidence="17" type="ORF">TCIL3000_0_03160</name>
    <name evidence="16" type="ORF">TCIL3000_6_3960</name>
</gene>
<dbReference type="Pfam" id="PF13868">
    <property type="entry name" value="TPH"/>
    <property type="match status" value="1"/>
</dbReference>
<dbReference type="EMBL" id="HE575319">
    <property type="protein sequence ID" value="CCC91141.1"/>
    <property type="molecule type" value="Genomic_DNA"/>
</dbReference>
<keyword evidence="12" id="KW-0966">Cell projection</keyword>
<organism evidence="17 18">
    <name type="scientific">Trypanosoma congolense (strain IL3000)</name>
    <dbReference type="NCBI Taxonomy" id="1068625"/>
    <lineage>
        <taxon>Eukaryota</taxon>
        <taxon>Discoba</taxon>
        <taxon>Euglenozoa</taxon>
        <taxon>Kinetoplastea</taxon>
        <taxon>Metakinetoplastina</taxon>
        <taxon>Trypanosomatida</taxon>
        <taxon>Trypanosomatidae</taxon>
        <taxon>Trypanosoma</taxon>
        <taxon>Nannomonas</taxon>
    </lineage>
</organism>
<evidence type="ECO:0000256" key="5">
    <source>
        <dbReference type="ARBA" id="ARBA00022490"/>
    </source>
</evidence>
<evidence type="ECO:0000256" key="6">
    <source>
        <dbReference type="ARBA" id="ARBA00022846"/>
    </source>
</evidence>
<evidence type="ECO:0000256" key="11">
    <source>
        <dbReference type="ARBA" id="ARBA00023254"/>
    </source>
</evidence>
<dbReference type="VEuPathDB" id="TriTrypDB:TcIL3000_0_03160"/>
<feature type="coiled-coil region" evidence="14">
    <location>
        <begin position="77"/>
        <end position="168"/>
    </location>
</feature>
<comment type="similarity">
    <text evidence="3">Belongs to the MNS1 family.</text>
</comment>
<dbReference type="PANTHER" id="PTHR19265:SF0">
    <property type="entry name" value="MEIOSIS-SPECIFIC NUCLEAR STRUCTURAL PROTEIN 1"/>
    <property type="match status" value="1"/>
</dbReference>
<feature type="coiled-coil region" evidence="14">
    <location>
        <begin position="19"/>
        <end position="46"/>
    </location>
</feature>
<keyword evidence="9" id="KW-0206">Cytoskeleton</keyword>
<sequence>MDAGNARVERLRRVNRYKAVQAELAREREEAEFTAMREKKAQAAARDEALAKELAEQQRLELKDAKMLQFVRDLPELRNLEAQLKHARMKVDRSDQVDECRKRRQNQLEEEREFCAFLAAKEAREKAEDEEKRRKAIQAFKEHQDAQLKLIEERRAQAERDAEKNRLERCAVDAVVSRLREKEFVEALERREKQRQFQAEQDEFYRLRKEIKESERLRQQREDEAIEAYLAEKGRRKEATEKLSREKEAIKARIYEEQSKKIMEERSKREELEGLLNDYYEAERMAKERQAIQDSKERSEKLADAVRQENWVLIQERIKERDREREEEAAMRQRIVEEFALKAKEKRLAAEREAELRKQKMLETEQRIERFRELKREEARLAAQVEEQERKRAEELQEYIRRARAQLLDQYLPSLGQHAPVRWLTSEEKDKYGFAK</sequence>